<evidence type="ECO:0008006" key="4">
    <source>
        <dbReference type="Google" id="ProtNLM"/>
    </source>
</evidence>
<dbReference type="EMBL" id="MHUW01000017">
    <property type="protein sequence ID" value="OHA83373.1"/>
    <property type="molecule type" value="Genomic_DNA"/>
</dbReference>
<feature type="transmembrane region" description="Helical" evidence="1">
    <location>
        <begin position="7"/>
        <end position="25"/>
    </location>
</feature>
<reference evidence="2 3" key="1">
    <citation type="journal article" date="2016" name="Nat. Commun.">
        <title>Thousands of microbial genomes shed light on interconnected biogeochemical processes in an aquifer system.</title>
        <authorList>
            <person name="Anantharaman K."/>
            <person name="Brown C.T."/>
            <person name="Hug L.A."/>
            <person name="Sharon I."/>
            <person name="Castelle C.J."/>
            <person name="Probst A.J."/>
            <person name="Thomas B.C."/>
            <person name="Singh A."/>
            <person name="Wilkins M.J."/>
            <person name="Karaoz U."/>
            <person name="Brodie E.L."/>
            <person name="Williams K.H."/>
            <person name="Hubbard S.S."/>
            <person name="Banfield J.F."/>
        </authorList>
    </citation>
    <scope>NUCLEOTIDE SEQUENCE [LARGE SCALE GENOMIC DNA]</scope>
</reference>
<evidence type="ECO:0000313" key="3">
    <source>
        <dbReference type="Proteomes" id="UP000177987"/>
    </source>
</evidence>
<gene>
    <name evidence="2" type="ORF">A2937_03545</name>
</gene>
<dbReference type="Proteomes" id="UP000177987">
    <property type="component" value="Unassembled WGS sequence"/>
</dbReference>
<dbReference type="PROSITE" id="PS51257">
    <property type="entry name" value="PROKAR_LIPOPROTEIN"/>
    <property type="match status" value="1"/>
</dbReference>
<dbReference type="STRING" id="1802727.A2937_03545"/>
<evidence type="ECO:0000313" key="2">
    <source>
        <dbReference type="EMBL" id="OHA83373.1"/>
    </source>
</evidence>
<name>A0A1G2SE84_9BACT</name>
<accession>A0A1G2SE84</accession>
<dbReference type="AlphaFoldDB" id="A0A1G2SE84"/>
<keyword evidence="1" id="KW-0812">Transmembrane</keyword>
<evidence type="ECO:0000256" key="1">
    <source>
        <dbReference type="SAM" id="Phobius"/>
    </source>
</evidence>
<protein>
    <recommendedName>
        <fullName evidence="4">Lipoprotein</fullName>
    </recommendedName>
</protein>
<keyword evidence="1" id="KW-0472">Membrane</keyword>
<sequence>MVQKIRYSIYLIVAVLVFGCGAISHPSEGDAKREFVQRDPFDLMNKSLLKSFKKVNGQTGETFGVKWYKIDYEAEVVYAQDVPRRMGCAEFIEGDCGGHRAGEKKIVKGDITFEQTEKGWKGPTGTVY</sequence>
<organism evidence="2 3">
    <name type="scientific">Candidatus Yonathbacteria bacterium RIFCSPLOWO2_01_FULL_47_33b</name>
    <dbReference type="NCBI Taxonomy" id="1802727"/>
    <lineage>
        <taxon>Bacteria</taxon>
        <taxon>Candidatus Yonathiibacteriota</taxon>
    </lineage>
</organism>
<proteinExistence type="predicted"/>
<keyword evidence="1" id="KW-1133">Transmembrane helix</keyword>
<comment type="caution">
    <text evidence="2">The sequence shown here is derived from an EMBL/GenBank/DDBJ whole genome shotgun (WGS) entry which is preliminary data.</text>
</comment>